<gene>
    <name evidence="1" type="ORF">EAH86_16905</name>
</gene>
<reference evidence="1 2" key="1">
    <citation type="journal article" date="2019" name="Environ. Microbiol.">
        <title>Species interactions and distinct microbial communities in high Arctic permafrost affected cryosols are associated with the CH4 and CO2 gas fluxes.</title>
        <authorList>
            <person name="Altshuler I."/>
            <person name="Hamel J."/>
            <person name="Turney S."/>
            <person name="Magnuson E."/>
            <person name="Levesque R."/>
            <person name="Greer C."/>
            <person name="Whyte L.G."/>
        </authorList>
    </citation>
    <scope>NUCLEOTIDE SEQUENCE [LARGE SCALE GENOMIC DNA]</scope>
    <source>
        <strain evidence="1 2">S9.3A</strain>
    </source>
</reference>
<name>A0A502CLW8_9MICO</name>
<dbReference type="RefSeq" id="WP_140742892.1">
    <property type="nucleotide sequence ID" value="NZ_RCZM01000006.1"/>
</dbReference>
<dbReference type="OrthoDB" id="3637162at2"/>
<dbReference type="AlphaFoldDB" id="A0A502CLW8"/>
<proteinExistence type="predicted"/>
<organism evidence="1 2">
    <name type="scientific">Pedococcus bigeumensis</name>
    <dbReference type="NCBI Taxonomy" id="433644"/>
    <lineage>
        <taxon>Bacteria</taxon>
        <taxon>Bacillati</taxon>
        <taxon>Actinomycetota</taxon>
        <taxon>Actinomycetes</taxon>
        <taxon>Micrococcales</taxon>
        <taxon>Intrasporangiaceae</taxon>
        <taxon>Pedococcus</taxon>
    </lineage>
</organism>
<sequence>MTGSTTWGRRLTSVGIGTAALLLVGGIAYAAWSVLGAGTGAASSGTPQALGVSATVGGTLYPGASADVLVTVSNPNSASVTVQSLALAGAVTASAGCTTPGVTVSLPASTTLVVPAGGNASLNVVNGVSMTTASSSNCQGATFTIPLQATGRLP</sequence>
<keyword evidence="2" id="KW-1185">Reference proteome</keyword>
<evidence type="ECO:0000313" key="2">
    <source>
        <dbReference type="Proteomes" id="UP000317722"/>
    </source>
</evidence>
<dbReference type="EMBL" id="RCZM01000006">
    <property type="protein sequence ID" value="TPG13908.1"/>
    <property type="molecule type" value="Genomic_DNA"/>
</dbReference>
<evidence type="ECO:0000313" key="1">
    <source>
        <dbReference type="EMBL" id="TPG13908.1"/>
    </source>
</evidence>
<protein>
    <submittedName>
        <fullName evidence="1">Uncharacterized protein</fullName>
    </submittedName>
</protein>
<comment type="caution">
    <text evidence="1">The sequence shown here is derived from an EMBL/GenBank/DDBJ whole genome shotgun (WGS) entry which is preliminary data.</text>
</comment>
<accession>A0A502CLW8</accession>
<dbReference type="Proteomes" id="UP000317722">
    <property type="component" value="Unassembled WGS sequence"/>
</dbReference>